<evidence type="ECO:0000256" key="2">
    <source>
        <dbReference type="SAM" id="Phobius"/>
    </source>
</evidence>
<dbReference type="InterPro" id="IPR050491">
    <property type="entry name" value="AmpC-like"/>
</dbReference>
<proteinExistence type="predicted"/>
<dbReference type="InterPro" id="IPR001466">
    <property type="entry name" value="Beta-lactam-related"/>
</dbReference>
<dbReference type="Gene3D" id="3.40.710.10">
    <property type="entry name" value="DD-peptidase/beta-lactamase superfamily"/>
    <property type="match status" value="1"/>
</dbReference>
<evidence type="ECO:0000313" key="5">
    <source>
        <dbReference type="Proteomes" id="UP000753908"/>
    </source>
</evidence>
<protein>
    <submittedName>
        <fullName evidence="4">Beta-lactamase family protein</fullName>
    </submittedName>
</protein>
<feature type="region of interest" description="Disordered" evidence="1">
    <location>
        <begin position="41"/>
        <end position="71"/>
    </location>
</feature>
<feature type="transmembrane region" description="Helical" evidence="2">
    <location>
        <begin position="617"/>
        <end position="642"/>
    </location>
</feature>
<accession>A0A951PSH0</accession>
<evidence type="ECO:0000259" key="3">
    <source>
        <dbReference type="Pfam" id="PF00144"/>
    </source>
</evidence>
<dbReference type="Pfam" id="PF00144">
    <property type="entry name" value="Beta-lactamase"/>
    <property type="match status" value="1"/>
</dbReference>
<dbReference type="PANTHER" id="PTHR46825">
    <property type="entry name" value="D-ALANYL-D-ALANINE-CARBOXYPEPTIDASE/ENDOPEPTIDASE AMPH"/>
    <property type="match status" value="1"/>
</dbReference>
<keyword evidence="2" id="KW-0812">Transmembrane</keyword>
<feature type="transmembrane region" description="Helical" evidence="2">
    <location>
        <begin position="12"/>
        <end position="32"/>
    </location>
</feature>
<comment type="caution">
    <text evidence="4">The sequence shown here is derived from an EMBL/GenBank/DDBJ whole genome shotgun (WGS) entry which is preliminary data.</text>
</comment>
<keyword evidence="2" id="KW-0472">Membrane</keyword>
<feature type="domain" description="Beta-lactamase-related" evidence="3">
    <location>
        <begin position="78"/>
        <end position="401"/>
    </location>
</feature>
<dbReference type="SUPFAM" id="SSF56601">
    <property type="entry name" value="beta-lactamase/transpeptidase-like"/>
    <property type="match status" value="1"/>
</dbReference>
<reference evidence="4" key="1">
    <citation type="submission" date="2021-05" db="EMBL/GenBank/DDBJ databases">
        <authorList>
            <person name="Pietrasiak N."/>
            <person name="Ward R."/>
            <person name="Stajich J.E."/>
            <person name="Kurbessoian T."/>
        </authorList>
    </citation>
    <scope>NUCLEOTIDE SEQUENCE</scope>
    <source>
        <strain evidence="4">CPER-KK1</strain>
    </source>
</reference>
<dbReference type="AlphaFoldDB" id="A0A951PSH0"/>
<dbReference type="PANTHER" id="PTHR46825:SF9">
    <property type="entry name" value="BETA-LACTAMASE-RELATED DOMAIN-CONTAINING PROTEIN"/>
    <property type="match status" value="1"/>
</dbReference>
<dbReference type="Proteomes" id="UP000753908">
    <property type="component" value="Unassembled WGS sequence"/>
</dbReference>
<dbReference type="EMBL" id="JAHHIF010000055">
    <property type="protein sequence ID" value="MBW4548147.1"/>
    <property type="molecule type" value="Genomic_DNA"/>
</dbReference>
<name>A0A951PSH0_9CYAN</name>
<keyword evidence="2" id="KW-1133">Transmembrane helix</keyword>
<feature type="transmembrane region" description="Helical" evidence="2">
    <location>
        <begin position="579"/>
        <end position="605"/>
    </location>
</feature>
<reference evidence="4" key="2">
    <citation type="journal article" date="2022" name="Microbiol. Resour. Announc.">
        <title>Metagenome Sequencing to Explore Phylogenomics of Terrestrial Cyanobacteria.</title>
        <authorList>
            <person name="Ward R.D."/>
            <person name="Stajich J.E."/>
            <person name="Johansen J.R."/>
            <person name="Huntemann M."/>
            <person name="Clum A."/>
            <person name="Foster B."/>
            <person name="Foster B."/>
            <person name="Roux S."/>
            <person name="Palaniappan K."/>
            <person name="Varghese N."/>
            <person name="Mukherjee S."/>
            <person name="Reddy T.B.K."/>
            <person name="Daum C."/>
            <person name="Copeland A."/>
            <person name="Chen I.A."/>
            <person name="Ivanova N.N."/>
            <person name="Kyrpides N.C."/>
            <person name="Shapiro N."/>
            <person name="Eloe-Fadrosh E.A."/>
            <person name="Pietrasiak N."/>
        </authorList>
    </citation>
    <scope>NUCLEOTIDE SEQUENCE</scope>
    <source>
        <strain evidence="4">CPER-KK1</strain>
    </source>
</reference>
<feature type="transmembrane region" description="Helical" evidence="2">
    <location>
        <begin position="538"/>
        <end position="559"/>
    </location>
</feature>
<gene>
    <name evidence="4" type="ORF">KME25_27450</name>
</gene>
<sequence>MKKRTYNPIKKICWGIIGIILFFSLSGFPYLAQGAPTETSQLPFLSPQQPKPPESERVAPPRPTRQGPSNPQEVEAFLDKFFTQEMQKEHVPGAVVALVKDGEILLTKGYGHADVEKKIPVVPDKTLFRVASISKLFTGTAVMQLYERGLLDLNKDINQYLKHFQIENPYPEPMTLANLMTQTDGSSQRLFGIAARTAEEMVPLKEFIPAHMPPIVWQPGELYSYSNMGVTLAGYLVELISGVPFVQYINENILQPLKMQRSTFLQPLPPNLASDLAVGYQYQDDHLQSRPFLYLNIAPAASLSATATDIAHFMIAHLQNGRYENSRILNEETAKLMHRQQFTHHPKLLGITYSFHERLENDIRTIGHLGSLRGYSSSLSLLPDQNVGLFVACNSFNRIHEKLSDQFIDHYYPVQEKPVPPKPLPNFATQADRFTGVYRGVEYPRGTLASLGAPLGDLQVKANRDGTLTVQTPNFFFPERFVKTQLIPVEPLLFQRTDDDAYTAFGEDTHGNINYLFNPIGSRICAFRKIAWYETIPFQLSLAGFCAVLFLSAGITWFVRSLSHRVRKRRFQDDRLTRLAWLVAGLVGVLNLVFLIGLSLVAWQIGVWQLLYGVPVVMIALLGIPPVTTGMALGLPTFAVLAWKNKNWSANDRVNYSLITLAALAFIPFLMYWNLLGFQF</sequence>
<organism evidence="4 5">
    <name type="scientific">Symplocastrum torsivum CPER-KK1</name>
    <dbReference type="NCBI Taxonomy" id="450513"/>
    <lineage>
        <taxon>Bacteria</taxon>
        <taxon>Bacillati</taxon>
        <taxon>Cyanobacteriota</taxon>
        <taxon>Cyanophyceae</taxon>
        <taxon>Oscillatoriophycideae</taxon>
        <taxon>Oscillatoriales</taxon>
        <taxon>Microcoleaceae</taxon>
        <taxon>Symplocastrum</taxon>
    </lineage>
</organism>
<dbReference type="InterPro" id="IPR012338">
    <property type="entry name" value="Beta-lactam/transpept-like"/>
</dbReference>
<evidence type="ECO:0000256" key="1">
    <source>
        <dbReference type="SAM" id="MobiDB-lite"/>
    </source>
</evidence>
<evidence type="ECO:0000313" key="4">
    <source>
        <dbReference type="EMBL" id="MBW4548147.1"/>
    </source>
</evidence>
<feature type="transmembrane region" description="Helical" evidence="2">
    <location>
        <begin position="654"/>
        <end position="675"/>
    </location>
</feature>